<feature type="transmembrane region" description="Helical" evidence="12">
    <location>
        <begin position="205"/>
        <end position="228"/>
    </location>
</feature>
<dbReference type="HAMAP" id="MF_01462">
    <property type="entry name" value="CbiM"/>
    <property type="match status" value="1"/>
</dbReference>
<proteinExistence type="inferred from homology"/>
<dbReference type="NCBIfam" id="NF006184">
    <property type="entry name" value="PRK08319.1"/>
    <property type="match status" value="1"/>
</dbReference>
<comment type="similarity">
    <text evidence="12">Belongs to the CbiM family.</text>
</comment>
<evidence type="ECO:0000313" key="14">
    <source>
        <dbReference type="Proteomes" id="UP001501047"/>
    </source>
</evidence>
<dbReference type="InterPro" id="IPR018024">
    <property type="entry name" value="CbiM"/>
</dbReference>
<gene>
    <name evidence="12" type="primary">cbiM</name>
    <name evidence="13" type="ORF">GCM10008908_13260</name>
</gene>
<feature type="transmembrane region" description="Helical" evidence="12">
    <location>
        <begin position="69"/>
        <end position="87"/>
    </location>
</feature>
<evidence type="ECO:0000256" key="6">
    <source>
        <dbReference type="ARBA" id="ARBA00022692"/>
    </source>
</evidence>
<dbReference type="PANTHER" id="PTHR43627:SF1">
    <property type="entry name" value="COBALT TRANSPORT PROTEIN CBIM"/>
    <property type="match status" value="1"/>
</dbReference>
<keyword evidence="7" id="KW-0732">Signal</keyword>
<keyword evidence="9 12" id="KW-0406">Ion transport</keyword>
<comment type="subunit">
    <text evidence="12">Forms an energy-coupling factor (ECF) transporter complex composed of an ATP-binding protein (A component, CbiO), a transmembrane protein (T component, CbiQ) and 2 possible substrate-capture proteins (S components, CbiM and CbiN) of unknown stoichimetry.</text>
</comment>
<evidence type="ECO:0000256" key="1">
    <source>
        <dbReference type="ARBA" id="ARBA00004651"/>
    </source>
</evidence>
<keyword evidence="6 12" id="KW-0812">Transmembrane</keyword>
<dbReference type="NCBIfam" id="TIGR00123">
    <property type="entry name" value="cbiM"/>
    <property type="match status" value="1"/>
</dbReference>
<name>A0ABP3VV64_CLOSU</name>
<organism evidence="13 14">
    <name type="scientific">Clostridium subterminale</name>
    <dbReference type="NCBI Taxonomy" id="1550"/>
    <lineage>
        <taxon>Bacteria</taxon>
        <taxon>Bacillati</taxon>
        <taxon>Bacillota</taxon>
        <taxon>Clostridia</taxon>
        <taxon>Eubacteriales</taxon>
        <taxon>Clostridiaceae</taxon>
        <taxon>Clostridium</taxon>
    </lineage>
</organism>
<keyword evidence="4 12" id="KW-1003">Cell membrane</keyword>
<dbReference type="Gene3D" id="1.10.1760.20">
    <property type="match status" value="1"/>
</dbReference>
<dbReference type="Pfam" id="PF01891">
    <property type="entry name" value="CbiM"/>
    <property type="match status" value="1"/>
</dbReference>
<keyword evidence="14" id="KW-1185">Reference proteome</keyword>
<dbReference type="InterPro" id="IPR002751">
    <property type="entry name" value="CbiM/NikMN"/>
</dbReference>
<accession>A0ABP3VV64</accession>
<comment type="subcellular location">
    <subcellularLocation>
        <location evidence="1 12">Cell membrane</location>
        <topology evidence="1 12">Multi-pass membrane protein</topology>
    </subcellularLocation>
</comment>
<protein>
    <recommendedName>
        <fullName evidence="12">Cobalt transport protein CbiM</fullName>
    </recommendedName>
    <alternativeName>
        <fullName evidence="12">Energy-coupling factor transporter probable substrate-capture protein CbiM</fullName>
        <shortName evidence="12">ECF transporter S component CbiM</shortName>
    </alternativeName>
</protein>
<evidence type="ECO:0000256" key="2">
    <source>
        <dbReference type="ARBA" id="ARBA00022426"/>
    </source>
</evidence>
<keyword evidence="2 12" id="KW-0171">Cobalt transport</keyword>
<comment type="pathway">
    <text evidence="12">Cofactor biosynthesis; adenosylcobalamin biosynthesis.</text>
</comment>
<keyword evidence="10 12" id="KW-0472">Membrane</keyword>
<evidence type="ECO:0000256" key="9">
    <source>
        <dbReference type="ARBA" id="ARBA00023065"/>
    </source>
</evidence>
<feature type="transmembrane region" description="Helical" evidence="12">
    <location>
        <begin position="107"/>
        <end position="130"/>
    </location>
</feature>
<evidence type="ECO:0000256" key="10">
    <source>
        <dbReference type="ARBA" id="ARBA00023136"/>
    </source>
</evidence>
<keyword evidence="5 12" id="KW-0169">Cobalamin biosynthesis</keyword>
<keyword evidence="11 12" id="KW-0170">Cobalt</keyword>
<evidence type="ECO:0000256" key="8">
    <source>
        <dbReference type="ARBA" id="ARBA00022989"/>
    </source>
</evidence>
<evidence type="ECO:0000313" key="13">
    <source>
        <dbReference type="EMBL" id="GAA0770468.1"/>
    </source>
</evidence>
<feature type="transmembrane region" description="Helical" evidence="12">
    <location>
        <begin position="39"/>
        <end position="57"/>
    </location>
</feature>
<comment type="function">
    <text evidence="12">Part of the energy-coupling factor (ECF) transporter complex CbiMNOQ involved in cobalt import.</text>
</comment>
<dbReference type="PANTHER" id="PTHR43627">
    <property type="match status" value="1"/>
</dbReference>
<evidence type="ECO:0000256" key="11">
    <source>
        <dbReference type="ARBA" id="ARBA00023285"/>
    </source>
</evidence>
<evidence type="ECO:0000256" key="3">
    <source>
        <dbReference type="ARBA" id="ARBA00022448"/>
    </source>
</evidence>
<reference evidence="14" key="1">
    <citation type="journal article" date="2019" name="Int. J. Syst. Evol. Microbiol.">
        <title>The Global Catalogue of Microorganisms (GCM) 10K type strain sequencing project: providing services to taxonomists for standard genome sequencing and annotation.</title>
        <authorList>
            <consortium name="The Broad Institute Genomics Platform"/>
            <consortium name="The Broad Institute Genome Sequencing Center for Infectious Disease"/>
            <person name="Wu L."/>
            <person name="Ma J."/>
        </authorList>
    </citation>
    <scope>NUCLEOTIDE SEQUENCE [LARGE SCALE GENOMIC DNA]</scope>
    <source>
        <strain evidence="14">JCM 1417</strain>
    </source>
</reference>
<dbReference type="EMBL" id="BAAACI010000002">
    <property type="protein sequence ID" value="GAA0770468.1"/>
    <property type="molecule type" value="Genomic_DNA"/>
</dbReference>
<feature type="transmembrane region" description="Helical" evidence="12">
    <location>
        <begin position="168"/>
        <end position="193"/>
    </location>
</feature>
<feature type="transmembrane region" description="Helical" evidence="12">
    <location>
        <begin position="137"/>
        <end position="156"/>
    </location>
</feature>
<dbReference type="Proteomes" id="UP001501047">
    <property type="component" value="Unassembled WGS sequence"/>
</dbReference>
<dbReference type="RefSeq" id="WP_343824854.1">
    <property type="nucleotide sequence ID" value="NZ_BAAACI010000002.1"/>
</dbReference>
<comment type="caution">
    <text evidence="13">The sequence shown here is derived from an EMBL/GenBank/DDBJ whole genome shotgun (WGS) entry which is preliminary data.</text>
</comment>
<evidence type="ECO:0000256" key="5">
    <source>
        <dbReference type="ARBA" id="ARBA00022573"/>
    </source>
</evidence>
<keyword evidence="8 12" id="KW-1133">Transmembrane helix</keyword>
<evidence type="ECO:0000256" key="7">
    <source>
        <dbReference type="ARBA" id="ARBA00022729"/>
    </source>
</evidence>
<sequence length="246" mass="26218">MNKSSIAKKSFVFIWALALMFTVPKLAYGMHIAEGFLPMAWCAFYFVACIPFVALGIRDIRRKTMSSKDLKMLLALIGAFAFVLSAMKLPSVTGSSSHPTGTGLGAMIFGPFAMSVVSIVVLLFQALFLAHGGLTTLGANVLSMGIAGPIVAFGVYKLFKNKNRKMAIFLGAALGDLATYLVTSIQLGLAFPATTGGFAAAFIKFVSIFAITQVPLAIVEGIITVMIFDFIEKHASEELLEVGGVR</sequence>
<evidence type="ECO:0000256" key="12">
    <source>
        <dbReference type="HAMAP-Rule" id="MF_01462"/>
    </source>
</evidence>
<evidence type="ECO:0000256" key="4">
    <source>
        <dbReference type="ARBA" id="ARBA00022475"/>
    </source>
</evidence>
<keyword evidence="3 12" id="KW-0813">Transport</keyword>